<comment type="subcellular location">
    <subcellularLocation>
        <location evidence="3">Nucleus</location>
    </subcellularLocation>
</comment>
<comment type="subunit">
    <text evidence="2 3">Homodimers and heterodimers.</text>
</comment>
<comment type="function">
    <text evidence="1 3">Aux/IAA proteins are short-lived transcriptional factors that function as repressors of early auxin response genes at low auxin concentrations.</text>
</comment>
<evidence type="ECO:0000256" key="2">
    <source>
        <dbReference type="ARBA" id="ARBA00011726"/>
    </source>
</evidence>
<keyword evidence="3" id="KW-0678">Repressor</keyword>
<dbReference type="EMBL" id="JACMSC010000010">
    <property type="protein sequence ID" value="KAG6502443.1"/>
    <property type="molecule type" value="Genomic_DNA"/>
</dbReference>
<dbReference type="GO" id="GO:0009734">
    <property type="term" value="P:auxin-activated signaling pathway"/>
    <property type="evidence" value="ECO:0007669"/>
    <property type="project" value="UniProtKB-UniRule"/>
</dbReference>
<organism evidence="5 6">
    <name type="scientific">Zingiber officinale</name>
    <name type="common">Ginger</name>
    <name type="synonym">Amomum zingiber</name>
    <dbReference type="NCBI Taxonomy" id="94328"/>
    <lineage>
        <taxon>Eukaryota</taxon>
        <taxon>Viridiplantae</taxon>
        <taxon>Streptophyta</taxon>
        <taxon>Embryophyta</taxon>
        <taxon>Tracheophyta</taxon>
        <taxon>Spermatophyta</taxon>
        <taxon>Magnoliopsida</taxon>
        <taxon>Liliopsida</taxon>
        <taxon>Zingiberales</taxon>
        <taxon>Zingiberaceae</taxon>
        <taxon>Zingiber</taxon>
    </lineage>
</organism>
<dbReference type="PANTHER" id="PTHR31734">
    <property type="entry name" value="AUXIN-RESPONSIVE PROTEIN IAA17"/>
    <property type="match status" value="1"/>
</dbReference>
<keyword evidence="3" id="KW-0805">Transcription regulation</keyword>
<gene>
    <name evidence="5" type="ORF">ZIOFF_034716</name>
</gene>
<dbReference type="Proteomes" id="UP000734854">
    <property type="component" value="Unassembled WGS sequence"/>
</dbReference>
<dbReference type="Gene3D" id="3.10.20.90">
    <property type="entry name" value="Phosphatidylinositol 3-kinase Catalytic Subunit, Chain A, domain 1"/>
    <property type="match status" value="1"/>
</dbReference>
<dbReference type="GO" id="GO:0005634">
    <property type="term" value="C:nucleus"/>
    <property type="evidence" value="ECO:0007669"/>
    <property type="project" value="UniProtKB-SubCell"/>
</dbReference>
<dbReference type="InterPro" id="IPR003311">
    <property type="entry name" value="AUX_IAA"/>
</dbReference>
<comment type="similarity">
    <text evidence="3">Belongs to the Aux/IAA family.</text>
</comment>
<keyword evidence="3" id="KW-0927">Auxin signaling pathway</keyword>
<dbReference type="PANTHER" id="PTHR31734:SF103">
    <property type="entry name" value="AUXIN-RESPONSIVE PROTEIN IAA16"/>
    <property type="match status" value="1"/>
</dbReference>
<keyword evidence="3" id="KW-0804">Transcription</keyword>
<keyword evidence="3" id="KW-0539">Nucleus</keyword>
<name>A0A8J5G8C6_ZINOF</name>
<keyword evidence="6" id="KW-1185">Reference proteome</keyword>
<accession>A0A8J5G8C6</accession>
<dbReference type="Pfam" id="PF02309">
    <property type="entry name" value="AUX_IAA"/>
    <property type="match status" value="1"/>
</dbReference>
<sequence>MKEDGEKLSNPMASFMKVRMDSPPYLHKVDPKMYKSYQELSMALQKMFGSFTNTGGGSHLHSIQLGGGPQWLDEPHHFMDASTSSFQIRMVISQLSPLINAVYPLPVCHQPRFFLFGPIN</sequence>
<evidence type="ECO:0000256" key="1">
    <source>
        <dbReference type="ARBA" id="ARBA00002159"/>
    </source>
</evidence>
<evidence type="ECO:0000259" key="4">
    <source>
        <dbReference type="Pfam" id="PF02309"/>
    </source>
</evidence>
<reference evidence="5 6" key="1">
    <citation type="submission" date="2020-08" db="EMBL/GenBank/DDBJ databases">
        <title>Plant Genome Project.</title>
        <authorList>
            <person name="Zhang R.-G."/>
        </authorList>
    </citation>
    <scope>NUCLEOTIDE SEQUENCE [LARGE SCALE GENOMIC DNA]</scope>
    <source>
        <tissue evidence="5">Rhizome</tissue>
    </source>
</reference>
<evidence type="ECO:0000256" key="3">
    <source>
        <dbReference type="RuleBase" id="RU004549"/>
    </source>
</evidence>
<feature type="domain" description="AUX/IAA" evidence="4">
    <location>
        <begin position="7"/>
        <end position="58"/>
    </location>
</feature>
<dbReference type="GO" id="GO:0006355">
    <property type="term" value="P:regulation of DNA-templated transcription"/>
    <property type="evidence" value="ECO:0007669"/>
    <property type="project" value="InterPro"/>
</dbReference>
<dbReference type="InterPro" id="IPR033389">
    <property type="entry name" value="AUX/IAA_dom"/>
</dbReference>
<proteinExistence type="inferred from homology"/>
<evidence type="ECO:0000313" key="6">
    <source>
        <dbReference type="Proteomes" id="UP000734854"/>
    </source>
</evidence>
<evidence type="ECO:0000313" key="5">
    <source>
        <dbReference type="EMBL" id="KAG6502443.1"/>
    </source>
</evidence>
<protein>
    <recommendedName>
        <fullName evidence="3">Auxin-responsive protein</fullName>
    </recommendedName>
</protein>
<dbReference type="AlphaFoldDB" id="A0A8J5G8C6"/>
<comment type="caution">
    <text evidence="5">The sequence shown here is derived from an EMBL/GenBank/DDBJ whole genome shotgun (WGS) entry which is preliminary data.</text>
</comment>